<evidence type="ECO:0000256" key="2">
    <source>
        <dbReference type="ARBA" id="ARBA00022475"/>
    </source>
</evidence>
<evidence type="ECO:0000256" key="3">
    <source>
        <dbReference type="ARBA" id="ARBA00022519"/>
    </source>
</evidence>
<feature type="transmembrane region" description="Helical" evidence="7">
    <location>
        <begin position="222"/>
        <end position="244"/>
    </location>
</feature>
<feature type="transmembrane region" description="Helical" evidence="7">
    <location>
        <begin position="99"/>
        <end position="121"/>
    </location>
</feature>
<evidence type="ECO:0000256" key="1">
    <source>
        <dbReference type="ARBA" id="ARBA00004429"/>
    </source>
</evidence>
<dbReference type="RefSeq" id="WP_099307128.1">
    <property type="nucleotide sequence ID" value="NZ_PDVP01000009.1"/>
</dbReference>
<feature type="transmembrane region" description="Helical" evidence="7">
    <location>
        <begin position="280"/>
        <end position="303"/>
    </location>
</feature>
<keyword evidence="10" id="KW-1185">Reference proteome</keyword>
<dbReference type="Pfam" id="PF06808">
    <property type="entry name" value="DctM"/>
    <property type="match status" value="1"/>
</dbReference>
<evidence type="ECO:0000256" key="4">
    <source>
        <dbReference type="ARBA" id="ARBA00022692"/>
    </source>
</evidence>
<feature type="transmembrane region" description="Helical" evidence="7">
    <location>
        <begin position="250"/>
        <end position="268"/>
    </location>
</feature>
<keyword evidence="5 7" id="KW-1133">Transmembrane helix</keyword>
<feature type="transmembrane region" description="Helical" evidence="7">
    <location>
        <begin position="175"/>
        <end position="201"/>
    </location>
</feature>
<proteinExistence type="inferred from homology"/>
<dbReference type="PANTHER" id="PTHR33362:SF5">
    <property type="entry name" value="C4-DICARBOXYLATE TRAP TRANSPORTER LARGE PERMEASE PROTEIN DCTM"/>
    <property type="match status" value="1"/>
</dbReference>
<name>A0A2G1QKY9_9HYPH</name>
<comment type="subcellular location">
    <subcellularLocation>
        <location evidence="1 7">Cell inner membrane</location>
        <topology evidence="1 7">Multi-pass membrane protein</topology>
    </subcellularLocation>
</comment>
<dbReference type="OrthoDB" id="8043430at2"/>
<evidence type="ECO:0000313" key="10">
    <source>
        <dbReference type="Proteomes" id="UP000221168"/>
    </source>
</evidence>
<dbReference type="GO" id="GO:0005886">
    <property type="term" value="C:plasma membrane"/>
    <property type="evidence" value="ECO:0007669"/>
    <property type="project" value="UniProtKB-SubCell"/>
</dbReference>
<evidence type="ECO:0000313" key="9">
    <source>
        <dbReference type="EMBL" id="PHP66197.1"/>
    </source>
</evidence>
<dbReference type="PANTHER" id="PTHR33362">
    <property type="entry name" value="SIALIC ACID TRAP TRANSPORTER PERMEASE PROTEIN SIAT-RELATED"/>
    <property type="match status" value="1"/>
</dbReference>
<keyword evidence="4 7" id="KW-0812">Transmembrane</keyword>
<comment type="similarity">
    <text evidence="7">Belongs to the TRAP transporter large permease family.</text>
</comment>
<feature type="transmembrane region" description="Helical" evidence="7">
    <location>
        <begin position="59"/>
        <end position="79"/>
    </location>
</feature>
<protein>
    <recommendedName>
        <fullName evidence="7">TRAP transporter large permease protein</fullName>
    </recommendedName>
</protein>
<comment type="caution">
    <text evidence="9">The sequence shown here is derived from an EMBL/GenBank/DDBJ whole genome shotgun (WGS) entry which is preliminary data.</text>
</comment>
<feature type="transmembrane region" description="Helical" evidence="7">
    <location>
        <begin position="420"/>
        <end position="440"/>
    </location>
</feature>
<evidence type="ECO:0000256" key="7">
    <source>
        <dbReference type="RuleBase" id="RU369079"/>
    </source>
</evidence>
<sequence length="441" mass="47467">MTHLEIGIWSFPVLLLLIFLRLPIGLSMLVVGMVGSWMVSDFNWLPIMSKMKNETYSTFSSYSLSIVPLFFLMGQFATLGGMSQSLFKAAETWLGHRRGGVAMAAVGACAGFGAICGSSLATAATMSQVALPELRRYGYSGALATGTLAAGGTLGILIPPSVVLVIYAILTEQNIAKLFVAAFIPGILAAIGYMIAISIYVRIYPKSAGTRERAPYSERFRALFDVWPVLIVFLLVVGGIYMGWFTPTEGAAVGAAGTGIIAFINGGLTRRTLMESILATASASAMIFFIVFGASIYNGFLALSQVPQEVAEWVVTQGFNPWVVLVFILLVYLVLGCVMDSLSMILLTIPIFFPIVSGLEYGLTPEEFAIWFGILVLIVVEVGLITPPVGMNLFVINSMAKDTPIASTYRGVLPFVTSDLVRTAILVMFPSITLGLMRLLY</sequence>
<comment type="subunit">
    <text evidence="7">The complex comprises the extracytoplasmic solute receptor protein and the two transmembrane proteins.</text>
</comment>
<keyword evidence="2" id="KW-1003">Cell membrane</keyword>
<feature type="transmembrane region" description="Helical" evidence="7">
    <location>
        <begin position="142"/>
        <end position="169"/>
    </location>
</feature>
<organism evidence="9 10">
    <name type="scientific">Zhengella mangrovi</name>
    <dbReference type="NCBI Taxonomy" id="1982044"/>
    <lineage>
        <taxon>Bacteria</taxon>
        <taxon>Pseudomonadati</taxon>
        <taxon>Pseudomonadota</taxon>
        <taxon>Alphaproteobacteria</taxon>
        <taxon>Hyphomicrobiales</taxon>
        <taxon>Notoacmeibacteraceae</taxon>
        <taxon>Zhengella</taxon>
    </lineage>
</organism>
<evidence type="ECO:0000259" key="8">
    <source>
        <dbReference type="Pfam" id="PF06808"/>
    </source>
</evidence>
<dbReference type="NCBIfam" id="TIGR00786">
    <property type="entry name" value="dctM"/>
    <property type="match status" value="1"/>
</dbReference>
<dbReference type="InterPro" id="IPR004681">
    <property type="entry name" value="TRAP_DctM"/>
</dbReference>
<dbReference type="InterPro" id="IPR010656">
    <property type="entry name" value="DctM"/>
</dbReference>
<dbReference type="PIRSF" id="PIRSF006066">
    <property type="entry name" value="HI0050"/>
    <property type="match status" value="1"/>
</dbReference>
<dbReference type="EMBL" id="PDVP01000009">
    <property type="protein sequence ID" value="PHP66197.1"/>
    <property type="molecule type" value="Genomic_DNA"/>
</dbReference>
<dbReference type="Proteomes" id="UP000221168">
    <property type="component" value="Unassembled WGS sequence"/>
</dbReference>
<gene>
    <name evidence="9" type="ORF">CSC94_14755</name>
</gene>
<dbReference type="AlphaFoldDB" id="A0A2G1QKY9"/>
<feature type="transmembrane region" description="Helical" evidence="7">
    <location>
        <begin position="368"/>
        <end position="389"/>
    </location>
</feature>
<feature type="transmembrane region" description="Helical" evidence="7">
    <location>
        <begin position="6"/>
        <end position="39"/>
    </location>
</feature>
<feature type="transmembrane region" description="Helical" evidence="7">
    <location>
        <begin position="323"/>
        <end position="356"/>
    </location>
</feature>
<evidence type="ECO:0000256" key="6">
    <source>
        <dbReference type="ARBA" id="ARBA00023136"/>
    </source>
</evidence>
<reference evidence="9 10" key="1">
    <citation type="submission" date="2017-10" db="EMBL/GenBank/DDBJ databases">
        <title>Sedimentibacterium mangrovi gen. nov., sp. nov., a novel member of family Phyllobacteriacea isolated from mangrove sediment.</title>
        <authorList>
            <person name="Liao H."/>
            <person name="Tian Y."/>
        </authorList>
    </citation>
    <scope>NUCLEOTIDE SEQUENCE [LARGE SCALE GENOMIC DNA]</scope>
    <source>
        <strain evidence="9 10">X9-2-2</strain>
    </source>
</reference>
<evidence type="ECO:0000256" key="5">
    <source>
        <dbReference type="ARBA" id="ARBA00022989"/>
    </source>
</evidence>
<accession>A0A2G1QKY9</accession>
<comment type="function">
    <text evidence="7">Part of the tripartite ATP-independent periplasmic (TRAP) transport system.</text>
</comment>
<dbReference type="GO" id="GO:0022857">
    <property type="term" value="F:transmembrane transporter activity"/>
    <property type="evidence" value="ECO:0007669"/>
    <property type="project" value="UniProtKB-UniRule"/>
</dbReference>
<keyword evidence="7" id="KW-0813">Transport</keyword>
<feature type="domain" description="TRAP C4-dicarboxylate transport system permease DctM subunit" evidence="8">
    <location>
        <begin position="13"/>
        <end position="431"/>
    </location>
</feature>
<keyword evidence="6 7" id="KW-0472">Membrane</keyword>
<keyword evidence="3 7" id="KW-0997">Cell inner membrane</keyword>